<evidence type="ECO:0000259" key="8">
    <source>
        <dbReference type="SMART" id="SM01115"/>
    </source>
</evidence>
<dbReference type="SMART" id="SM01115">
    <property type="entry name" value="cwf21"/>
    <property type="match status" value="1"/>
</dbReference>
<dbReference type="GO" id="GO:0006397">
    <property type="term" value="P:mRNA processing"/>
    <property type="evidence" value="ECO:0007669"/>
    <property type="project" value="UniProtKB-KW"/>
</dbReference>
<feature type="region of interest" description="Disordered" evidence="7">
    <location>
        <begin position="146"/>
        <end position="418"/>
    </location>
</feature>
<dbReference type="OrthoDB" id="10267305at2759"/>
<sequence>MYNGIGLETPRGSGTNGFVQRNMAFVRPRKEKVDYRTEEELAKSEASLNREPNLEILEHERKRKIEIDCLELREMLEVQNFDEKEIEEKVDAFRATQLKKLKSENAGIPLDESGRPIASGTHEIAAANQTRNKKLREAFGISAEYVDGSSMDPARHQRELDARSKRYALIKDPEDDLITASSAKSESAKPQPDIREMPAKARKVRSPSVQSSSTGSESGNEASYSEGEIRSNDKKDRRARHARNGTSTNQLQNSPQRKQDSSPSRRRRSSRDRERSDRRDAGKRREERRQSPEQRRSPSPKRRRRSPGREDRRRGNDDRKERRRASPVRVKSRSPRSRREEQSKRSPLKRMTSASSDDSSVERQRRRVERERRKKDGHASPSSSSSSSPSPRRSVSGERKRGNGMDRRLSGSRGRNKK</sequence>
<evidence type="ECO:0000256" key="6">
    <source>
        <dbReference type="ARBA" id="ARBA00023242"/>
    </source>
</evidence>
<gene>
    <name evidence="9" type="primary">RvY_08013-1</name>
    <name evidence="9" type="synonym">RvY_08013.1</name>
    <name evidence="9" type="ORF">RvY_08013</name>
</gene>
<evidence type="ECO:0000313" key="10">
    <source>
        <dbReference type="Proteomes" id="UP000186922"/>
    </source>
</evidence>
<keyword evidence="10" id="KW-1185">Reference proteome</keyword>
<feature type="compositionally biased region" description="Basic and acidic residues" evidence="7">
    <location>
        <begin position="307"/>
        <end position="320"/>
    </location>
</feature>
<keyword evidence="3" id="KW-0507">mRNA processing</keyword>
<dbReference type="GO" id="GO:0005681">
    <property type="term" value="C:spliceosomal complex"/>
    <property type="evidence" value="ECO:0007669"/>
    <property type="project" value="UniProtKB-KW"/>
</dbReference>
<reference evidence="9 10" key="1">
    <citation type="journal article" date="2016" name="Nat. Commun.">
        <title>Extremotolerant tardigrade genome and improved radiotolerance of human cultured cells by tardigrade-unique protein.</title>
        <authorList>
            <person name="Hashimoto T."/>
            <person name="Horikawa D.D."/>
            <person name="Saito Y."/>
            <person name="Kuwahara H."/>
            <person name="Kozuka-Hata H."/>
            <person name="Shin-I T."/>
            <person name="Minakuchi Y."/>
            <person name="Ohishi K."/>
            <person name="Motoyama A."/>
            <person name="Aizu T."/>
            <person name="Enomoto A."/>
            <person name="Kondo K."/>
            <person name="Tanaka S."/>
            <person name="Hara Y."/>
            <person name="Koshikawa S."/>
            <person name="Sagara H."/>
            <person name="Miura T."/>
            <person name="Yokobori S."/>
            <person name="Miyagawa K."/>
            <person name="Suzuki Y."/>
            <person name="Kubo T."/>
            <person name="Oyama M."/>
            <person name="Kohara Y."/>
            <person name="Fujiyama A."/>
            <person name="Arakawa K."/>
            <person name="Katayama T."/>
            <person name="Toyoda A."/>
            <person name="Kunieda T."/>
        </authorList>
    </citation>
    <scope>NUCLEOTIDE SEQUENCE [LARGE SCALE GENOMIC DNA]</scope>
    <source>
        <strain evidence="9 10">YOKOZUNA-1</strain>
    </source>
</reference>
<evidence type="ECO:0000256" key="1">
    <source>
        <dbReference type="ARBA" id="ARBA00004123"/>
    </source>
</evidence>
<feature type="compositionally biased region" description="Polar residues" evidence="7">
    <location>
        <begin position="244"/>
        <end position="256"/>
    </location>
</feature>
<dbReference type="CDD" id="cd21373">
    <property type="entry name" value="cwf21_SRRM2-like"/>
    <property type="match status" value="1"/>
</dbReference>
<dbReference type="GO" id="GO:0008380">
    <property type="term" value="P:RNA splicing"/>
    <property type="evidence" value="ECO:0007669"/>
    <property type="project" value="UniProtKB-KW"/>
</dbReference>
<evidence type="ECO:0000256" key="7">
    <source>
        <dbReference type="SAM" id="MobiDB-lite"/>
    </source>
</evidence>
<protein>
    <recommendedName>
        <fullName evidence="8">CWF21 domain-containing protein</fullName>
    </recommendedName>
</protein>
<comment type="similarity">
    <text evidence="2">Belongs to the CWC21 family.</text>
</comment>
<evidence type="ECO:0000256" key="5">
    <source>
        <dbReference type="ARBA" id="ARBA00023187"/>
    </source>
</evidence>
<feature type="compositionally biased region" description="Basic and acidic residues" evidence="7">
    <location>
        <begin position="360"/>
        <end position="371"/>
    </location>
</feature>
<comment type="caution">
    <text evidence="9">The sequence shown here is derived from an EMBL/GenBank/DDBJ whole genome shotgun (WGS) entry which is preliminary data.</text>
</comment>
<feature type="compositionally biased region" description="Basic and acidic residues" evidence="7">
    <location>
        <begin position="227"/>
        <end position="236"/>
    </location>
</feature>
<keyword evidence="5" id="KW-0508">mRNA splicing</keyword>
<accession>A0A1D1V738</accession>
<evidence type="ECO:0000313" key="9">
    <source>
        <dbReference type="EMBL" id="GAU96585.1"/>
    </source>
</evidence>
<dbReference type="AlphaFoldDB" id="A0A1D1V738"/>
<feature type="compositionally biased region" description="Basic residues" evidence="7">
    <location>
        <begin position="321"/>
        <end position="336"/>
    </location>
</feature>
<feature type="compositionally biased region" description="Low complexity" evidence="7">
    <location>
        <begin position="206"/>
        <end position="223"/>
    </location>
</feature>
<name>A0A1D1V738_RAMVA</name>
<dbReference type="Pfam" id="PF08312">
    <property type="entry name" value="cwf21"/>
    <property type="match status" value="1"/>
</dbReference>
<evidence type="ECO:0000256" key="2">
    <source>
        <dbReference type="ARBA" id="ARBA00005954"/>
    </source>
</evidence>
<organism evidence="9 10">
    <name type="scientific">Ramazzottius varieornatus</name>
    <name type="common">Water bear</name>
    <name type="synonym">Tardigrade</name>
    <dbReference type="NCBI Taxonomy" id="947166"/>
    <lineage>
        <taxon>Eukaryota</taxon>
        <taxon>Metazoa</taxon>
        <taxon>Ecdysozoa</taxon>
        <taxon>Tardigrada</taxon>
        <taxon>Eutardigrada</taxon>
        <taxon>Parachela</taxon>
        <taxon>Hypsibioidea</taxon>
        <taxon>Ramazzottiidae</taxon>
        <taxon>Ramazzottius</taxon>
    </lineage>
</organism>
<feature type="compositionally biased region" description="Basic and acidic residues" evidence="7">
    <location>
        <begin position="153"/>
        <end position="172"/>
    </location>
</feature>
<dbReference type="InterPro" id="IPR013170">
    <property type="entry name" value="mRNA_splic_Cwf21_dom"/>
</dbReference>
<proteinExistence type="inferred from homology"/>
<dbReference type="InterPro" id="IPR051372">
    <property type="entry name" value="CWC21"/>
</dbReference>
<dbReference type="PANTHER" id="PTHR36562:SF5">
    <property type="entry name" value="SERINE_ARGININE REPETITIVE MATRIX 2"/>
    <property type="match status" value="1"/>
</dbReference>
<feature type="compositionally biased region" description="Low complexity" evidence="7">
    <location>
        <begin position="380"/>
        <end position="394"/>
    </location>
</feature>
<feature type="compositionally biased region" description="Basic and acidic residues" evidence="7">
    <location>
        <begin position="271"/>
        <end position="296"/>
    </location>
</feature>
<keyword evidence="6" id="KW-0539">Nucleus</keyword>
<dbReference type="EMBL" id="BDGG01000003">
    <property type="protein sequence ID" value="GAU96585.1"/>
    <property type="molecule type" value="Genomic_DNA"/>
</dbReference>
<feature type="compositionally biased region" description="Basic and acidic residues" evidence="7">
    <location>
        <begin position="395"/>
        <end position="409"/>
    </location>
</feature>
<dbReference type="PANTHER" id="PTHR36562">
    <property type="entry name" value="SERINE/ARGININE REPETITIVE MATRIX 2"/>
    <property type="match status" value="1"/>
</dbReference>
<comment type="subcellular location">
    <subcellularLocation>
        <location evidence="1">Nucleus</location>
    </subcellularLocation>
</comment>
<evidence type="ECO:0000256" key="4">
    <source>
        <dbReference type="ARBA" id="ARBA00022728"/>
    </source>
</evidence>
<keyword evidence="4" id="KW-0747">Spliceosome</keyword>
<feature type="domain" description="CWF21" evidence="8">
    <location>
        <begin position="57"/>
        <end position="102"/>
    </location>
</feature>
<evidence type="ECO:0000256" key="3">
    <source>
        <dbReference type="ARBA" id="ARBA00022664"/>
    </source>
</evidence>
<dbReference type="STRING" id="947166.A0A1D1V738"/>
<dbReference type="Gene3D" id="6.10.140.420">
    <property type="match status" value="1"/>
</dbReference>
<dbReference type="Proteomes" id="UP000186922">
    <property type="component" value="Unassembled WGS sequence"/>
</dbReference>